<reference evidence="2" key="1">
    <citation type="journal article" date="2019" name="Int. J. Syst. Evol. Microbiol.">
        <title>The Global Catalogue of Microorganisms (GCM) 10K type strain sequencing project: providing services to taxonomists for standard genome sequencing and annotation.</title>
        <authorList>
            <consortium name="The Broad Institute Genomics Platform"/>
            <consortium name="The Broad Institute Genome Sequencing Center for Infectious Disease"/>
            <person name="Wu L."/>
            <person name="Ma J."/>
        </authorList>
    </citation>
    <scope>NUCLEOTIDE SEQUENCE [LARGE SCALE GENOMIC DNA]</scope>
    <source>
        <strain evidence="2">TISTR 1514</strain>
    </source>
</reference>
<dbReference type="EMBL" id="JBHUNE010000008">
    <property type="protein sequence ID" value="MFD2759056.1"/>
    <property type="molecule type" value="Genomic_DNA"/>
</dbReference>
<gene>
    <name evidence="1" type="ORF">ACFSW7_11785</name>
</gene>
<evidence type="ECO:0000313" key="1">
    <source>
        <dbReference type="EMBL" id="MFD2759056.1"/>
    </source>
</evidence>
<sequence>MASEIKTRPTDRDPREFIAELPTQRRRDEGIVLLELFAEVSGEPGRMWGPTMIGFGEIDYTNTLGTNTWFKIGFSPRRAKLSLYGLNEFPGQREIIDTRLGKHTLGVSCLYVNGLRDVDADALRELVQIGWDAQLGISER</sequence>
<organism evidence="1 2">
    <name type="scientific">Gulosibacter faecalis</name>
    <dbReference type="NCBI Taxonomy" id="272240"/>
    <lineage>
        <taxon>Bacteria</taxon>
        <taxon>Bacillati</taxon>
        <taxon>Actinomycetota</taxon>
        <taxon>Actinomycetes</taxon>
        <taxon>Micrococcales</taxon>
        <taxon>Microbacteriaceae</taxon>
        <taxon>Gulosibacter</taxon>
    </lineage>
</organism>
<evidence type="ECO:0000313" key="2">
    <source>
        <dbReference type="Proteomes" id="UP001597492"/>
    </source>
</evidence>
<accession>A0ABW5UZT9</accession>
<protein>
    <submittedName>
        <fullName evidence="1">DUF1801 domain-containing protein</fullName>
    </submittedName>
</protein>
<keyword evidence="2" id="KW-1185">Reference proteome</keyword>
<dbReference type="RefSeq" id="WP_040904429.1">
    <property type="nucleotide sequence ID" value="NZ_JBHUNE010000008.1"/>
</dbReference>
<dbReference type="Proteomes" id="UP001597492">
    <property type="component" value="Unassembled WGS sequence"/>
</dbReference>
<name>A0ABW5UZT9_9MICO</name>
<comment type="caution">
    <text evidence="1">The sequence shown here is derived from an EMBL/GenBank/DDBJ whole genome shotgun (WGS) entry which is preliminary data.</text>
</comment>
<proteinExistence type="predicted"/>